<dbReference type="OrthoDB" id="1749650at2759"/>
<keyword evidence="5" id="KW-1185">Reference proteome</keyword>
<evidence type="ECO:0000256" key="2">
    <source>
        <dbReference type="ARBA" id="ARBA00022821"/>
    </source>
</evidence>
<reference evidence="4 5" key="1">
    <citation type="submission" date="2019-12" db="EMBL/GenBank/DDBJ databases">
        <authorList>
            <person name="Alioto T."/>
            <person name="Alioto T."/>
            <person name="Gomez Garrido J."/>
        </authorList>
    </citation>
    <scope>NUCLEOTIDE SEQUENCE [LARGE SCALE GENOMIC DNA]</scope>
</reference>
<dbReference type="Pfam" id="PF00931">
    <property type="entry name" value="NB-ARC"/>
    <property type="match status" value="1"/>
</dbReference>
<sequence>MYSRILLTSRMLSVAKHANPKRDPHKLRMLSHDENWSLLEKKAVSPEVCSVELKRRGMRIVDQCKGLPLAIVVIGGILLKRGSGSLLWEKVAECVNMHLSFDPKE</sequence>
<dbReference type="EMBL" id="CACTIH010000084">
    <property type="protein sequence ID" value="CAA2952744.1"/>
    <property type="molecule type" value="Genomic_DNA"/>
</dbReference>
<organism evidence="4 5">
    <name type="scientific">Olea europaea subsp. europaea</name>
    <dbReference type="NCBI Taxonomy" id="158383"/>
    <lineage>
        <taxon>Eukaryota</taxon>
        <taxon>Viridiplantae</taxon>
        <taxon>Streptophyta</taxon>
        <taxon>Embryophyta</taxon>
        <taxon>Tracheophyta</taxon>
        <taxon>Spermatophyta</taxon>
        <taxon>Magnoliopsida</taxon>
        <taxon>eudicotyledons</taxon>
        <taxon>Gunneridae</taxon>
        <taxon>Pentapetalae</taxon>
        <taxon>asterids</taxon>
        <taxon>lamiids</taxon>
        <taxon>Lamiales</taxon>
        <taxon>Oleaceae</taxon>
        <taxon>Oleeae</taxon>
        <taxon>Olea</taxon>
    </lineage>
</organism>
<evidence type="ECO:0000313" key="4">
    <source>
        <dbReference type="EMBL" id="CAA2952744.1"/>
    </source>
</evidence>
<dbReference type="PANTHER" id="PTHR36766:SF44">
    <property type="entry name" value="NBS-CODING RESISTANCE GENE ANALOG"/>
    <property type="match status" value="1"/>
</dbReference>
<dbReference type="InterPro" id="IPR042197">
    <property type="entry name" value="Apaf_helical"/>
</dbReference>
<dbReference type="AlphaFoldDB" id="A0A8S0PH79"/>
<proteinExistence type="predicted"/>
<comment type="caution">
    <text evidence="4">The sequence shown here is derived from an EMBL/GenBank/DDBJ whole genome shotgun (WGS) entry which is preliminary data.</text>
</comment>
<keyword evidence="1" id="KW-0433">Leucine-rich repeat</keyword>
<accession>A0A8S0PH79</accession>
<dbReference type="Gene3D" id="1.10.8.430">
    <property type="entry name" value="Helical domain of apoptotic protease-activating factors"/>
    <property type="match status" value="1"/>
</dbReference>
<keyword evidence="2" id="KW-0611">Plant defense</keyword>
<gene>
    <name evidence="4" type="ORF">OLEA9_A049158</name>
</gene>
<dbReference type="PANTHER" id="PTHR36766">
    <property type="entry name" value="PLANT BROAD-SPECTRUM MILDEW RESISTANCE PROTEIN RPW8"/>
    <property type="match status" value="1"/>
</dbReference>
<name>A0A8S0PH79_OLEEU</name>
<evidence type="ECO:0000259" key="3">
    <source>
        <dbReference type="Pfam" id="PF00931"/>
    </source>
</evidence>
<evidence type="ECO:0000313" key="5">
    <source>
        <dbReference type="Proteomes" id="UP000594638"/>
    </source>
</evidence>
<dbReference type="GO" id="GO:0043531">
    <property type="term" value="F:ADP binding"/>
    <property type="evidence" value="ECO:0007669"/>
    <property type="project" value="InterPro"/>
</dbReference>
<evidence type="ECO:0000256" key="1">
    <source>
        <dbReference type="ARBA" id="ARBA00022614"/>
    </source>
</evidence>
<dbReference type="InterPro" id="IPR002182">
    <property type="entry name" value="NB-ARC"/>
</dbReference>
<dbReference type="Proteomes" id="UP000594638">
    <property type="component" value="Unassembled WGS sequence"/>
</dbReference>
<feature type="domain" description="NB-ARC" evidence="3">
    <location>
        <begin position="3"/>
        <end position="46"/>
    </location>
</feature>
<dbReference type="Gramene" id="OE9A049158T1">
    <property type="protein sequence ID" value="OE9A049158C1"/>
    <property type="gene ID" value="OE9A049158"/>
</dbReference>
<protein>
    <submittedName>
        <fullName evidence="4">Late blight resistance protein homolog R1B-12</fullName>
    </submittedName>
</protein>
<dbReference type="SUPFAM" id="SSF52540">
    <property type="entry name" value="P-loop containing nucleoside triphosphate hydrolases"/>
    <property type="match status" value="1"/>
</dbReference>
<dbReference type="InterPro" id="IPR027417">
    <property type="entry name" value="P-loop_NTPase"/>
</dbReference>
<dbReference type="GO" id="GO:0006952">
    <property type="term" value="P:defense response"/>
    <property type="evidence" value="ECO:0007669"/>
    <property type="project" value="UniProtKB-KW"/>
</dbReference>